<evidence type="ECO:0000256" key="5">
    <source>
        <dbReference type="SAM" id="MobiDB-lite"/>
    </source>
</evidence>
<gene>
    <name evidence="7" type="primary">107363475</name>
</gene>
<protein>
    <recommendedName>
        <fullName evidence="6">RanBP2-type domain-containing protein</fullName>
    </recommendedName>
</protein>
<dbReference type="STRING" id="32264.T1KFV1"/>
<dbReference type="SMART" id="SM00547">
    <property type="entry name" value="ZnF_RBZ"/>
    <property type="match status" value="2"/>
</dbReference>
<keyword evidence="2 4" id="KW-0863">Zinc-finger</keyword>
<dbReference type="OMA" id="KHEVEAN"/>
<dbReference type="AlphaFoldDB" id="T1KFV1"/>
<dbReference type="Pfam" id="PF21388">
    <property type="entry name" value="SPATA2_PUB-like"/>
    <property type="match status" value="1"/>
</dbReference>
<dbReference type="InterPro" id="IPR036443">
    <property type="entry name" value="Znf_RanBP2_sf"/>
</dbReference>
<dbReference type="Proteomes" id="UP000015104">
    <property type="component" value="Unassembled WGS sequence"/>
</dbReference>
<dbReference type="EMBL" id="CAEY01000038">
    <property type="status" value="NOT_ANNOTATED_CDS"/>
    <property type="molecule type" value="Genomic_DNA"/>
</dbReference>
<organism evidence="7 8">
    <name type="scientific">Tetranychus urticae</name>
    <name type="common">Two-spotted spider mite</name>
    <dbReference type="NCBI Taxonomy" id="32264"/>
    <lineage>
        <taxon>Eukaryota</taxon>
        <taxon>Metazoa</taxon>
        <taxon>Ecdysozoa</taxon>
        <taxon>Arthropoda</taxon>
        <taxon>Chelicerata</taxon>
        <taxon>Arachnida</taxon>
        <taxon>Acari</taxon>
        <taxon>Acariformes</taxon>
        <taxon>Trombidiformes</taxon>
        <taxon>Prostigmata</taxon>
        <taxon>Eleutherengona</taxon>
        <taxon>Raphignathae</taxon>
        <taxon>Tetranychoidea</taxon>
        <taxon>Tetranychidae</taxon>
        <taxon>Tetranychus</taxon>
    </lineage>
</organism>
<dbReference type="HOGENOM" id="CLU_014158_0_0_1"/>
<name>T1KFV1_TETUR</name>
<dbReference type="InterPro" id="IPR001876">
    <property type="entry name" value="Znf_RanBP2"/>
</dbReference>
<dbReference type="OrthoDB" id="9837000at2759"/>
<evidence type="ECO:0000313" key="7">
    <source>
        <dbReference type="EnsemblMetazoa" id="tetur10g04460.1"/>
    </source>
</evidence>
<keyword evidence="1" id="KW-0479">Metal-binding</keyword>
<evidence type="ECO:0000256" key="2">
    <source>
        <dbReference type="ARBA" id="ARBA00022771"/>
    </source>
</evidence>
<keyword evidence="3" id="KW-0862">Zinc</keyword>
<dbReference type="Gene3D" id="2.30.30.380">
    <property type="entry name" value="Zn-finger domain of Sec23/24"/>
    <property type="match status" value="1"/>
</dbReference>
<feature type="region of interest" description="Disordered" evidence="5">
    <location>
        <begin position="391"/>
        <end position="413"/>
    </location>
</feature>
<proteinExistence type="predicted"/>
<evidence type="ECO:0000313" key="8">
    <source>
        <dbReference type="Proteomes" id="UP000015104"/>
    </source>
</evidence>
<dbReference type="GO" id="GO:0008270">
    <property type="term" value="F:zinc ion binding"/>
    <property type="evidence" value="ECO:0007669"/>
    <property type="project" value="UniProtKB-KW"/>
</dbReference>
<feature type="compositionally biased region" description="Low complexity" evidence="5">
    <location>
        <begin position="565"/>
        <end position="574"/>
    </location>
</feature>
<dbReference type="SUPFAM" id="SSF90209">
    <property type="entry name" value="Ran binding protein zinc finger-like"/>
    <property type="match status" value="1"/>
</dbReference>
<reference evidence="7" key="2">
    <citation type="submission" date="2015-06" db="UniProtKB">
        <authorList>
            <consortium name="EnsemblMetazoa"/>
        </authorList>
    </citation>
    <scope>IDENTIFICATION</scope>
</reference>
<dbReference type="EnsemblMetazoa" id="tetur10g04460.1">
    <property type="protein sequence ID" value="tetur10g04460.1"/>
    <property type="gene ID" value="tetur10g04460"/>
</dbReference>
<evidence type="ECO:0000256" key="4">
    <source>
        <dbReference type="PROSITE-ProRule" id="PRU00322"/>
    </source>
</evidence>
<feature type="compositionally biased region" description="Low complexity" evidence="5">
    <location>
        <begin position="399"/>
        <end position="412"/>
    </location>
</feature>
<dbReference type="Gene3D" id="1.20.58.2190">
    <property type="match status" value="1"/>
</dbReference>
<evidence type="ECO:0000256" key="1">
    <source>
        <dbReference type="ARBA" id="ARBA00022723"/>
    </source>
</evidence>
<dbReference type="eggNOG" id="ENOG502RR2T">
    <property type="taxonomic scope" value="Eukaryota"/>
</dbReference>
<dbReference type="GO" id="GO:0005737">
    <property type="term" value="C:cytoplasm"/>
    <property type="evidence" value="ECO:0007669"/>
    <property type="project" value="TreeGrafter"/>
</dbReference>
<evidence type="ECO:0000259" key="6">
    <source>
        <dbReference type="PROSITE" id="PS50199"/>
    </source>
</evidence>
<evidence type="ECO:0000256" key="3">
    <source>
        <dbReference type="ARBA" id="ARBA00022833"/>
    </source>
</evidence>
<accession>T1KFV1</accession>
<reference evidence="8" key="1">
    <citation type="submission" date="2011-08" db="EMBL/GenBank/DDBJ databases">
        <authorList>
            <person name="Rombauts S."/>
        </authorList>
    </citation>
    <scope>NUCLEOTIDE SEQUENCE</scope>
    <source>
        <strain evidence="8">London</strain>
    </source>
</reference>
<dbReference type="PANTHER" id="PTHR15326:SF2">
    <property type="entry name" value="PROTEIN TAMOZHENNIC"/>
    <property type="match status" value="1"/>
</dbReference>
<dbReference type="PROSITE" id="PS50199">
    <property type="entry name" value="ZF_RANBP2_2"/>
    <property type="match status" value="1"/>
</dbReference>
<keyword evidence="8" id="KW-1185">Reference proteome</keyword>
<dbReference type="KEGG" id="tut:107363475"/>
<feature type="domain" description="RanBP2-type" evidence="6">
    <location>
        <begin position="577"/>
        <end position="606"/>
    </location>
</feature>
<feature type="compositionally biased region" description="Basic and acidic residues" evidence="5">
    <location>
        <begin position="522"/>
        <end position="564"/>
    </location>
</feature>
<feature type="compositionally biased region" description="Basic and acidic residues" evidence="5">
    <location>
        <begin position="454"/>
        <end position="476"/>
    </location>
</feature>
<feature type="compositionally biased region" description="Polar residues" evidence="5">
    <location>
        <begin position="482"/>
        <end position="508"/>
    </location>
</feature>
<dbReference type="InterPro" id="IPR048839">
    <property type="entry name" value="SPATA2_PUB-like"/>
</dbReference>
<sequence length="649" mass="72825">MNSHSSNAYHLDSRLNGSHVNGFGSSFPGTHRFNQSGILPGVPLTSGISATPPMMYKLSLQEIKKCLLQGHLSYLNRDDTPEKLAHKTKLQGLIVEYLSMVPHCDKFENTEIAECFDKSIIENKDFTACRAASAFEVLEKYATSLLTKPWRKEFRTIYPYGGYMKGLVDKQLREASKILYLMGYRNKNVNGVIVYSAESSIIDPDTLARVSLDCLIAFVECQMMIQIADALKRKNISLSWLQILNIRANSICSMDQLVNYVFDSDKLIDFETDPSSKYGKQTYPVIQSRRFISQQPQVSQYHQNGCPMLRETRRKHDIAPSKELVNHSNVDNSRARDLIHFSGEEQRSPNVIYHGIHTPTGYIAPPPMFASELSNANSYAENHNSYSSYNPSCLHQHVQHPQQSTSSSFPPSLATNYLAQPKYNDLNLNKSDVDVIDGALNSFNFKSSGPKPSSLDRRSAPLRASNRDVIRSDESYRLPVETSVTNSNASSCNTSKIASNSTGNNASNKKLEERINAILKSFSDEDKSRKPTNDEPRDRKKDKVLVEKRIEPLDRVGKTREKSFNKSNNSSEASNIDNGAWSCAYCTFLNTNQTDICDMCSRSRERPGLDNTNLTSCGKVCKVCTLVNSEEADHCSACEHSLRNSPTYI</sequence>
<dbReference type="PANTHER" id="PTHR15326">
    <property type="entry name" value="SPERMATOGENESIS-ASSOCIATED PROTEIN 2/TAMOZHENNIC"/>
    <property type="match status" value="1"/>
</dbReference>
<feature type="region of interest" description="Disordered" evidence="5">
    <location>
        <begin position="446"/>
        <end position="574"/>
    </location>
</feature>
<dbReference type="PROSITE" id="PS01358">
    <property type="entry name" value="ZF_RANBP2_1"/>
    <property type="match status" value="1"/>
</dbReference>